<dbReference type="PANTHER" id="PTHR30189:SF1">
    <property type="entry name" value="LPS-ASSEMBLY PROTEIN LPTD"/>
    <property type="match status" value="1"/>
</dbReference>
<organism evidence="1">
    <name type="scientific">marine sediment metagenome</name>
    <dbReference type="NCBI Taxonomy" id="412755"/>
    <lineage>
        <taxon>unclassified sequences</taxon>
        <taxon>metagenomes</taxon>
        <taxon>ecological metagenomes</taxon>
    </lineage>
</organism>
<dbReference type="GO" id="GO:1990351">
    <property type="term" value="C:transporter complex"/>
    <property type="evidence" value="ECO:0007669"/>
    <property type="project" value="TreeGrafter"/>
</dbReference>
<gene>
    <name evidence="1" type="ORF">S01H1_02493</name>
</gene>
<comment type="caution">
    <text evidence="1">The sequence shown here is derived from an EMBL/GenBank/DDBJ whole genome shotgun (WGS) entry which is preliminary data.</text>
</comment>
<accession>X0SXU0</accession>
<name>X0SXU0_9ZZZZ</name>
<sequence>MLSQQAGSSSEPITIIANYKEKIKEMVFAKGNVEIHYKDVKLFADSAELNTETKDVYAEGNVLIQMPEEVVSAEEIRMNLDSLQGNLQKGFGMIQPTIFYEAENIERKDAGVYNFRKAKITSCTQPVPRWRITSSRAKFKKNDYIDMWNPV</sequence>
<dbReference type="Gene3D" id="2.60.450.10">
    <property type="entry name" value="Lipopolysaccharide (LPS) transport protein A like domain"/>
    <property type="match status" value="1"/>
</dbReference>
<evidence type="ECO:0000313" key="1">
    <source>
        <dbReference type="EMBL" id="GAF85799.1"/>
    </source>
</evidence>
<protein>
    <recommendedName>
        <fullName evidence="2">Organic solvent tolerance-like N-terminal domain-containing protein</fullName>
    </recommendedName>
</protein>
<evidence type="ECO:0008006" key="2">
    <source>
        <dbReference type="Google" id="ProtNLM"/>
    </source>
</evidence>
<dbReference type="PANTHER" id="PTHR30189">
    <property type="entry name" value="LPS-ASSEMBLY PROTEIN"/>
    <property type="match status" value="1"/>
</dbReference>
<proteinExistence type="predicted"/>
<dbReference type="GO" id="GO:0009279">
    <property type="term" value="C:cell outer membrane"/>
    <property type="evidence" value="ECO:0007669"/>
    <property type="project" value="TreeGrafter"/>
</dbReference>
<reference evidence="1" key="1">
    <citation type="journal article" date="2014" name="Front. Microbiol.">
        <title>High frequency of phylogenetically diverse reductive dehalogenase-homologous genes in deep subseafloor sedimentary metagenomes.</title>
        <authorList>
            <person name="Kawai M."/>
            <person name="Futagami T."/>
            <person name="Toyoda A."/>
            <person name="Takaki Y."/>
            <person name="Nishi S."/>
            <person name="Hori S."/>
            <person name="Arai W."/>
            <person name="Tsubouchi T."/>
            <person name="Morono Y."/>
            <person name="Uchiyama I."/>
            <person name="Ito T."/>
            <person name="Fujiyama A."/>
            <person name="Inagaki F."/>
            <person name="Takami H."/>
        </authorList>
    </citation>
    <scope>NUCLEOTIDE SEQUENCE</scope>
    <source>
        <strain evidence="1">Expedition CK06-06</strain>
    </source>
</reference>
<dbReference type="EMBL" id="BARS01001206">
    <property type="protein sequence ID" value="GAF85799.1"/>
    <property type="molecule type" value="Genomic_DNA"/>
</dbReference>
<feature type="non-terminal residue" evidence="1">
    <location>
        <position position="151"/>
    </location>
</feature>
<dbReference type="AlphaFoldDB" id="X0SXU0"/>
<dbReference type="InterPro" id="IPR050218">
    <property type="entry name" value="LptD"/>
</dbReference>